<dbReference type="SUPFAM" id="SSF55811">
    <property type="entry name" value="Nudix"/>
    <property type="match status" value="1"/>
</dbReference>
<dbReference type="RefSeq" id="WP_331271408.1">
    <property type="nucleotide sequence ID" value="NZ_JADOTZ010000001.1"/>
</dbReference>
<dbReference type="GO" id="GO:0006753">
    <property type="term" value="P:nucleoside phosphate metabolic process"/>
    <property type="evidence" value="ECO:0007669"/>
    <property type="project" value="TreeGrafter"/>
</dbReference>
<dbReference type="PANTHER" id="PTHR11839:SF31">
    <property type="entry name" value="ADP-RIBOSE PYROPHOSPHATASE"/>
    <property type="match status" value="1"/>
</dbReference>
<dbReference type="InterPro" id="IPR000086">
    <property type="entry name" value="NUDIX_hydrolase_dom"/>
</dbReference>
<dbReference type="PROSITE" id="PS51462">
    <property type="entry name" value="NUDIX"/>
    <property type="match status" value="1"/>
</dbReference>
<comment type="caution">
    <text evidence="3">The sequence shown here is derived from an EMBL/GenBank/DDBJ whole genome shotgun (WGS) entry which is preliminary data.</text>
</comment>
<dbReference type="Gene3D" id="3.90.79.10">
    <property type="entry name" value="Nucleoside Triphosphate Pyrophosphohydrolase"/>
    <property type="match status" value="1"/>
</dbReference>
<accession>A0A931DBA6</accession>
<dbReference type="PANTHER" id="PTHR11839">
    <property type="entry name" value="UDP/ADP-SUGAR PYROPHOSPHATASE"/>
    <property type="match status" value="1"/>
</dbReference>
<evidence type="ECO:0000313" key="3">
    <source>
        <dbReference type="EMBL" id="MBG6083723.1"/>
    </source>
</evidence>
<sequence length="208" mass="23513">MWDVIDPCAPLSSERVYSGRIWDVVTESFEFPHNEEPLTRDFIDHMGAVSVVVLDEQHRVLLQRQYRHPVGMRLWEIPAGLLDVEGEDPLDAAQRELAEEADLRAQSWHVLADFFNTPGYSSEAQRLFLARGLTVIPEHERHQRVHEEADMETAWVPLDEAVALVLSGQLHNPSAVAGVLAAHAARQNGFATLRPADAAWPEHPRRRP</sequence>
<evidence type="ECO:0000313" key="4">
    <source>
        <dbReference type="Proteomes" id="UP000625033"/>
    </source>
</evidence>
<dbReference type="GO" id="GO:0019693">
    <property type="term" value="P:ribose phosphate metabolic process"/>
    <property type="evidence" value="ECO:0007669"/>
    <property type="project" value="TreeGrafter"/>
</dbReference>
<reference evidence="3" key="1">
    <citation type="submission" date="2020-11" db="EMBL/GenBank/DDBJ databases">
        <title>Sequencing the genomes of 1000 actinobacteria strains.</title>
        <authorList>
            <person name="Klenk H.-P."/>
        </authorList>
    </citation>
    <scope>NUCLEOTIDE SEQUENCE</scope>
    <source>
        <strain evidence="3">DSM 26152</strain>
    </source>
</reference>
<organism evidence="3 4">
    <name type="scientific">Zhihengliuella flava</name>
    <dbReference type="NCBI Taxonomy" id="1285193"/>
    <lineage>
        <taxon>Bacteria</taxon>
        <taxon>Bacillati</taxon>
        <taxon>Actinomycetota</taxon>
        <taxon>Actinomycetes</taxon>
        <taxon>Micrococcales</taxon>
        <taxon>Micrococcaceae</taxon>
        <taxon>Zhihengliuella</taxon>
    </lineage>
</organism>
<evidence type="ECO:0000259" key="2">
    <source>
        <dbReference type="PROSITE" id="PS51462"/>
    </source>
</evidence>
<dbReference type="EMBL" id="JADOTZ010000001">
    <property type="protein sequence ID" value="MBG6083723.1"/>
    <property type="molecule type" value="Genomic_DNA"/>
</dbReference>
<keyword evidence="1 3" id="KW-0378">Hydrolase</keyword>
<dbReference type="AlphaFoldDB" id="A0A931DBA6"/>
<dbReference type="Pfam" id="PF00293">
    <property type="entry name" value="NUDIX"/>
    <property type="match status" value="1"/>
</dbReference>
<dbReference type="EC" id="3.6.1.13" evidence="3"/>
<dbReference type="GO" id="GO:0047631">
    <property type="term" value="F:ADP-ribose diphosphatase activity"/>
    <property type="evidence" value="ECO:0007669"/>
    <property type="project" value="UniProtKB-EC"/>
</dbReference>
<proteinExistence type="predicted"/>
<gene>
    <name evidence="3" type="ORF">IW252_000490</name>
</gene>
<evidence type="ECO:0000256" key="1">
    <source>
        <dbReference type="ARBA" id="ARBA00022801"/>
    </source>
</evidence>
<dbReference type="Proteomes" id="UP000625033">
    <property type="component" value="Unassembled WGS sequence"/>
</dbReference>
<protein>
    <submittedName>
        <fullName evidence="3">ADP-ribose pyrophosphatase</fullName>
        <ecNumber evidence="3">3.6.1.13</ecNumber>
    </submittedName>
</protein>
<dbReference type="GO" id="GO:0005829">
    <property type="term" value="C:cytosol"/>
    <property type="evidence" value="ECO:0007669"/>
    <property type="project" value="TreeGrafter"/>
</dbReference>
<keyword evidence="4" id="KW-1185">Reference proteome</keyword>
<dbReference type="InterPro" id="IPR015797">
    <property type="entry name" value="NUDIX_hydrolase-like_dom_sf"/>
</dbReference>
<name>A0A931DBA6_9MICC</name>
<feature type="domain" description="Nudix hydrolase" evidence="2">
    <location>
        <begin position="44"/>
        <end position="178"/>
    </location>
</feature>
<dbReference type="CDD" id="cd24158">
    <property type="entry name" value="NUDIX_ADPRase_Rv1700"/>
    <property type="match status" value="1"/>
</dbReference>